<feature type="transmembrane region" description="Helical" evidence="7">
    <location>
        <begin position="439"/>
        <end position="457"/>
    </location>
</feature>
<feature type="transmembrane region" description="Helical" evidence="7">
    <location>
        <begin position="291"/>
        <end position="311"/>
    </location>
</feature>
<dbReference type="Proteomes" id="UP000664265">
    <property type="component" value="Unassembled WGS sequence"/>
</dbReference>
<evidence type="ECO:0000256" key="6">
    <source>
        <dbReference type="ARBA" id="ARBA00023136"/>
    </source>
</evidence>
<accession>A0ABS3M750</accession>
<reference evidence="8 9" key="1">
    <citation type="submission" date="2021-01" db="EMBL/GenBank/DDBJ databases">
        <title>Prevotella A2931 sp. nov.</title>
        <authorList>
            <person name="Buhl M."/>
            <person name="Oberhettinger P."/>
        </authorList>
    </citation>
    <scope>NUCLEOTIDE SEQUENCE [LARGE SCALE GENOMIC DNA]</scope>
    <source>
        <strain evidence="8 9">A2931</strain>
    </source>
</reference>
<gene>
    <name evidence="8" type="ORF">JHU38_09495</name>
</gene>
<dbReference type="PANTHER" id="PTHR30250:SF10">
    <property type="entry name" value="LIPOPOLYSACCHARIDE BIOSYNTHESIS PROTEIN WZXC"/>
    <property type="match status" value="1"/>
</dbReference>
<sequence length="480" mass="54078">MATLKEKAATGIFWGAISNLLTQVISAIIGFYLGRILVPAEYGLVAMLAIFSAIAGVLQESGFTAALTNLKEVTDKDYNAVFWFSTLVSSGLYLVLFFCAPLIADFYEQPELVPLSRLVFASFVVAGIGTAHAAYMFRNMMNKGKAIISTVASITSGVTGLVLAYNGFSYWSLAWQQFVFIVVTDLGRLYYVRWLPSLKIDFSPIRRMFGFSSSIMITALITQVNNNMLSIIFGKLFSTKSLGNFTQAFKWDSMAYTFVSGTINQVAQPVLSSINDQEERQLHVFRKLLRFTAFISFPAMFGLSLVAREFILLTVRDNWVDSIPLLRILCISGAFLPFFTLYQNMVISRGRSNINMWANVSLILLQLTIFIICSRFSILHMVVLYTVINILWIGVWQTIARRIIRLSHLAFLKDILPFMLSAAVSCAVAYLLTINFSNLWLILILRIVIVATLYFCIMKFMHAQILEDSIAFFMKKTKNK</sequence>
<feature type="transmembrane region" description="Helical" evidence="7">
    <location>
        <begin position="174"/>
        <end position="191"/>
    </location>
</feature>
<feature type="transmembrane region" description="Helical" evidence="7">
    <location>
        <begin position="45"/>
        <end position="68"/>
    </location>
</feature>
<evidence type="ECO:0000256" key="4">
    <source>
        <dbReference type="ARBA" id="ARBA00022692"/>
    </source>
</evidence>
<evidence type="ECO:0000256" key="7">
    <source>
        <dbReference type="SAM" id="Phobius"/>
    </source>
</evidence>
<dbReference type="PANTHER" id="PTHR30250">
    <property type="entry name" value="PST FAMILY PREDICTED COLANIC ACID TRANSPORTER"/>
    <property type="match status" value="1"/>
</dbReference>
<feature type="transmembrane region" description="Helical" evidence="7">
    <location>
        <begin position="115"/>
        <end position="135"/>
    </location>
</feature>
<comment type="caution">
    <text evidence="8">The sequence shown here is derived from an EMBL/GenBank/DDBJ whole genome shotgun (WGS) entry which is preliminary data.</text>
</comment>
<feature type="transmembrane region" description="Helical" evidence="7">
    <location>
        <begin position="411"/>
        <end position="433"/>
    </location>
</feature>
<keyword evidence="9" id="KW-1185">Reference proteome</keyword>
<organism evidence="8 9">
    <name type="scientific">Prevotella illustrans</name>
    <dbReference type="NCBI Taxonomy" id="2800387"/>
    <lineage>
        <taxon>Bacteria</taxon>
        <taxon>Pseudomonadati</taxon>
        <taxon>Bacteroidota</taxon>
        <taxon>Bacteroidia</taxon>
        <taxon>Bacteroidales</taxon>
        <taxon>Prevotellaceae</taxon>
        <taxon>Prevotella</taxon>
    </lineage>
</organism>
<keyword evidence="3" id="KW-1003">Cell membrane</keyword>
<feature type="transmembrane region" description="Helical" evidence="7">
    <location>
        <begin position="378"/>
        <end position="399"/>
    </location>
</feature>
<keyword evidence="4 7" id="KW-0812">Transmembrane</keyword>
<name>A0ABS3M750_9BACT</name>
<comment type="similarity">
    <text evidence="2">Belongs to the polysaccharide synthase family.</text>
</comment>
<comment type="subcellular location">
    <subcellularLocation>
        <location evidence="1">Cell membrane</location>
        <topology evidence="1">Multi-pass membrane protein</topology>
    </subcellularLocation>
</comment>
<feature type="transmembrane region" description="Helical" evidence="7">
    <location>
        <begin position="323"/>
        <end position="342"/>
    </location>
</feature>
<dbReference type="EMBL" id="JAERMS010000033">
    <property type="protein sequence ID" value="MBO1363999.1"/>
    <property type="molecule type" value="Genomic_DNA"/>
</dbReference>
<keyword evidence="5 7" id="KW-1133">Transmembrane helix</keyword>
<evidence type="ECO:0000313" key="9">
    <source>
        <dbReference type="Proteomes" id="UP000664265"/>
    </source>
</evidence>
<dbReference type="Pfam" id="PF13440">
    <property type="entry name" value="Polysacc_synt_3"/>
    <property type="match status" value="1"/>
</dbReference>
<dbReference type="InterPro" id="IPR050833">
    <property type="entry name" value="Poly_Biosynth_Transport"/>
</dbReference>
<feature type="transmembrane region" description="Helical" evidence="7">
    <location>
        <begin position="80"/>
        <end position="103"/>
    </location>
</feature>
<evidence type="ECO:0000256" key="3">
    <source>
        <dbReference type="ARBA" id="ARBA00022475"/>
    </source>
</evidence>
<evidence type="ECO:0000313" key="8">
    <source>
        <dbReference type="EMBL" id="MBO1363999.1"/>
    </source>
</evidence>
<evidence type="ECO:0000256" key="2">
    <source>
        <dbReference type="ARBA" id="ARBA00007430"/>
    </source>
</evidence>
<feature type="transmembrane region" description="Helical" evidence="7">
    <location>
        <begin position="147"/>
        <end position="168"/>
    </location>
</feature>
<dbReference type="CDD" id="cd13127">
    <property type="entry name" value="MATE_tuaB_like"/>
    <property type="match status" value="1"/>
</dbReference>
<evidence type="ECO:0000256" key="1">
    <source>
        <dbReference type="ARBA" id="ARBA00004651"/>
    </source>
</evidence>
<protein>
    <submittedName>
        <fullName evidence="8">Lipopolysaccharide biosynthesis protein</fullName>
    </submittedName>
</protein>
<dbReference type="RefSeq" id="WP_107582070.1">
    <property type="nucleotide sequence ID" value="NZ_JAERMS010000033.1"/>
</dbReference>
<feature type="transmembrane region" description="Helical" evidence="7">
    <location>
        <begin position="12"/>
        <end position="33"/>
    </location>
</feature>
<proteinExistence type="inferred from homology"/>
<feature type="transmembrane region" description="Helical" evidence="7">
    <location>
        <begin position="354"/>
        <end position="372"/>
    </location>
</feature>
<evidence type="ECO:0000256" key="5">
    <source>
        <dbReference type="ARBA" id="ARBA00022989"/>
    </source>
</evidence>
<keyword evidence="6 7" id="KW-0472">Membrane</keyword>